<sequence>MGSKPSISNMQHRSTNHTILRNSNPTPTTKISPDLIFDIFSRLPVKSLVRFRCLDKLCSTFIADQSFAAAHQPHPRPKPGLLISCPTQLQSAQTFFSADLNGGPATHCLTLPPRYSRYTTQSINGIVCMDFGLCATICNPSTKQAITLPLVCSKTATAASSTYFCVNSLGFDPVSKHYKVLNSWRNYQTNKTEYRVFTLGTQSWRLLHDGPPYYPQRESICLNGFIYFRSWVNLASMEGRKIAAMVAFDVQNETFRVIKIPIRAPHYVNTSCLIQLAGRLAIVDFQLDLKNQLSLWVLEDSWNVVWVRHHIALPSSWRKMNKDYFAVGTIATGEILLAPRCLVNPFYMFYYDLERSNLRWVQICGLPGFDSLDLSRNAVAVTGYEENILSLA</sequence>
<gene>
    <name evidence="3" type="ORF">MANES_11G003000v8</name>
</gene>
<accession>A0A2C9UX73</accession>
<evidence type="ECO:0000313" key="3">
    <source>
        <dbReference type="EMBL" id="OAY36199.1"/>
    </source>
</evidence>
<organism evidence="3 4">
    <name type="scientific">Manihot esculenta</name>
    <name type="common">Cassava</name>
    <name type="synonym">Jatropha manihot</name>
    <dbReference type="NCBI Taxonomy" id="3983"/>
    <lineage>
        <taxon>Eukaryota</taxon>
        <taxon>Viridiplantae</taxon>
        <taxon>Streptophyta</taxon>
        <taxon>Embryophyta</taxon>
        <taxon>Tracheophyta</taxon>
        <taxon>Spermatophyta</taxon>
        <taxon>Magnoliopsida</taxon>
        <taxon>eudicotyledons</taxon>
        <taxon>Gunneridae</taxon>
        <taxon>Pentapetalae</taxon>
        <taxon>rosids</taxon>
        <taxon>fabids</taxon>
        <taxon>Malpighiales</taxon>
        <taxon>Euphorbiaceae</taxon>
        <taxon>Crotonoideae</taxon>
        <taxon>Manihoteae</taxon>
        <taxon>Manihot</taxon>
    </lineage>
</organism>
<comment type="caution">
    <text evidence="3">The sequence shown here is derived from an EMBL/GenBank/DDBJ whole genome shotgun (WGS) entry which is preliminary data.</text>
</comment>
<name>A0A2C9UX73_MANES</name>
<dbReference type="InterPro" id="IPR013187">
    <property type="entry name" value="F-box-assoc_dom_typ3"/>
</dbReference>
<dbReference type="EMBL" id="CM004397">
    <property type="protein sequence ID" value="OAY36199.1"/>
    <property type="molecule type" value="Genomic_DNA"/>
</dbReference>
<dbReference type="SUPFAM" id="SSF81383">
    <property type="entry name" value="F-box domain"/>
    <property type="match status" value="1"/>
</dbReference>
<dbReference type="InterPro" id="IPR017451">
    <property type="entry name" value="F-box-assoc_interact_dom"/>
</dbReference>
<dbReference type="Pfam" id="PF08268">
    <property type="entry name" value="FBA_3"/>
    <property type="match status" value="1"/>
</dbReference>
<evidence type="ECO:0000313" key="4">
    <source>
        <dbReference type="Proteomes" id="UP000091857"/>
    </source>
</evidence>
<dbReference type="PANTHER" id="PTHR31111:SF125">
    <property type="entry name" value="F-BOX PROTEIN CPR30-LIKE"/>
    <property type="match status" value="1"/>
</dbReference>
<dbReference type="Proteomes" id="UP000091857">
    <property type="component" value="Chromosome 11"/>
</dbReference>
<feature type="region of interest" description="Disordered" evidence="1">
    <location>
        <begin position="1"/>
        <end position="26"/>
    </location>
</feature>
<evidence type="ECO:0000259" key="2">
    <source>
        <dbReference type="Pfam" id="PF08268"/>
    </source>
</evidence>
<proteinExistence type="predicted"/>
<dbReference type="Gramene" id="Manes.11G003000.1.v8.1">
    <property type="protein sequence ID" value="Manes.11G003000.1.v8.1.CDS.1"/>
    <property type="gene ID" value="Manes.11G003000.v8.1"/>
</dbReference>
<reference evidence="4" key="1">
    <citation type="journal article" date="2016" name="Nat. Biotechnol.">
        <title>Sequencing wild and cultivated cassava and related species reveals extensive interspecific hybridization and genetic diversity.</title>
        <authorList>
            <person name="Bredeson J.V."/>
            <person name="Lyons J.B."/>
            <person name="Prochnik S.E."/>
            <person name="Wu G.A."/>
            <person name="Ha C.M."/>
            <person name="Edsinger-Gonzales E."/>
            <person name="Grimwood J."/>
            <person name="Schmutz J."/>
            <person name="Rabbi I.Y."/>
            <person name="Egesi C."/>
            <person name="Nauluvula P."/>
            <person name="Lebot V."/>
            <person name="Ndunguru J."/>
            <person name="Mkamilo G."/>
            <person name="Bart R.S."/>
            <person name="Setter T.L."/>
            <person name="Gleadow R.M."/>
            <person name="Kulakow P."/>
            <person name="Ferguson M.E."/>
            <person name="Rounsley S."/>
            <person name="Rokhsar D.S."/>
        </authorList>
    </citation>
    <scope>NUCLEOTIDE SEQUENCE [LARGE SCALE GENOMIC DNA]</scope>
    <source>
        <strain evidence="4">cv. AM560-2</strain>
    </source>
</reference>
<feature type="domain" description="F-box associated beta-propeller type 3" evidence="2">
    <location>
        <begin position="110"/>
        <end position="367"/>
    </location>
</feature>
<dbReference type="OrthoDB" id="687122at2759"/>
<dbReference type="AlphaFoldDB" id="A0A2C9UX73"/>
<dbReference type="InterPro" id="IPR036047">
    <property type="entry name" value="F-box-like_dom_sf"/>
</dbReference>
<protein>
    <recommendedName>
        <fullName evidence="2">F-box associated beta-propeller type 3 domain-containing protein</fullName>
    </recommendedName>
</protein>
<dbReference type="NCBIfam" id="TIGR01640">
    <property type="entry name" value="F_box_assoc_1"/>
    <property type="match status" value="1"/>
</dbReference>
<dbReference type="PANTHER" id="PTHR31111">
    <property type="entry name" value="BNAA05G37150D PROTEIN-RELATED"/>
    <property type="match status" value="1"/>
</dbReference>
<dbReference type="STRING" id="3983.A0A2C9UX73"/>
<keyword evidence="4" id="KW-1185">Reference proteome</keyword>
<evidence type="ECO:0000256" key="1">
    <source>
        <dbReference type="SAM" id="MobiDB-lite"/>
    </source>
</evidence>